<protein>
    <submittedName>
        <fullName evidence="1">Chloramphenicol acetyltransferase</fullName>
    </submittedName>
</protein>
<dbReference type="PANTHER" id="PTHR38474">
    <property type="entry name" value="SLR0299 PROTEIN"/>
    <property type="match status" value="1"/>
</dbReference>
<dbReference type="PANTHER" id="PTHR38474:SF1">
    <property type="entry name" value="SLR0299 PROTEIN"/>
    <property type="match status" value="1"/>
</dbReference>
<name>A0A8J8B779_9RHOB</name>
<evidence type="ECO:0000313" key="1">
    <source>
        <dbReference type="EMBL" id="MBS0124142.1"/>
    </source>
</evidence>
<dbReference type="InterPro" id="IPR023213">
    <property type="entry name" value="CAT-like_dom_sf"/>
</dbReference>
<proteinExistence type="predicted"/>
<dbReference type="EMBL" id="JAGTUU010000003">
    <property type="protein sequence ID" value="MBS0124142.1"/>
    <property type="molecule type" value="Genomic_DNA"/>
</dbReference>
<dbReference type="AlphaFoldDB" id="A0A8J8B779"/>
<accession>A0A8J8B779</accession>
<organism evidence="1 2">
    <name type="scientific">Thetidibacter halocola</name>
    <dbReference type="NCBI Taxonomy" id="2827239"/>
    <lineage>
        <taxon>Bacteria</taxon>
        <taxon>Pseudomonadati</taxon>
        <taxon>Pseudomonadota</taxon>
        <taxon>Alphaproteobacteria</taxon>
        <taxon>Rhodobacterales</taxon>
        <taxon>Roseobacteraceae</taxon>
        <taxon>Thetidibacter</taxon>
    </lineage>
</organism>
<dbReference type="SMART" id="SM01059">
    <property type="entry name" value="CAT"/>
    <property type="match status" value="1"/>
</dbReference>
<dbReference type="SUPFAM" id="SSF52777">
    <property type="entry name" value="CoA-dependent acyltransferases"/>
    <property type="match status" value="1"/>
</dbReference>
<dbReference type="Proteomes" id="UP000681356">
    <property type="component" value="Unassembled WGS sequence"/>
</dbReference>
<dbReference type="GO" id="GO:0008811">
    <property type="term" value="F:chloramphenicol O-acetyltransferase activity"/>
    <property type="evidence" value="ECO:0007669"/>
    <property type="project" value="InterPro"/>
</dbReference>
<dbReference type="RefSeq" id="WP_212536107.1">
    <property type="nucleotide sequence ID" value="NZ_JAGTUU010000003.1"/>
</dbReference>
<gene>
    <name evidence="1" type="ORF">KB874_08335</name>
</gene>
<keyword evidence="2" id="KW-1185">Reference proteome</keyword>
<dbReference type="InterPro" id="IPR001707">
    <property type="entry name" value="Cmp_AcTrfase"/>
</dbReference>
<comment type="caution">
    <text evidence="1">The sequence shown here is derived from an EMBL/GenBank/DDBJ whole genome shotgun (WGS) entry which is preliminary data.</text>
</comment>
<evidence type="ECO:0000313" key="2">
    <source>
        <dbReference type="Proteomes" id="UP000681356"/>
    </source>
</evidence>
<sequence>MAETPVDLATWGRAAQFALFRGYERPQYSITTRLDVTRLVARKADGVSPYRACVFAIGCGLHAVPELRMRLRGAGVVLHDRIALSVTAPRRDGGFNYADLPFDPDFARFDAEATRRLKAAQDRDTLGENDGVQDAVAYLSCLPWLDFTAVDNALRDRDDCIPRVSWGRFTPEGDRTRVAMAIQVHHALVDGEHLGAFFAEVQRALDSV</sequence>
<dbReference type="Gene3D" id="3.30.559.10">
    <property type="entry name" value="Chloramphenicol acetyltransferase-like domain"/>
    <property type="match status" value="1"/>
</dbReference>
<dbReference type="Pfam" id="PF00302">
    <property type="entry name" value="CAT"/>
    <property type="match status" value="1"/>
</dbReference>
<reference evidence="1" key="1">
    <citation type="submission" date="2021-04" db="EMBL/GenBank/DDBJ databases">
        <authorList>
            <person name="Yoon J."/>
        </authorList>
    </citation>
    <scope>NUCLEOTIDE SEQUENCE</scope>
    <source>
        <strain evidence="1">KMU-90</strain>
    </source>
</reference>